<name>A0A914QK63_9BILA</name>
<feature type="compositionally biased region" description="Basic and acidic residues" evidence="1">
    <location>
        <begin position="113"/>
        <end position="124"/>
    </location>
</feature>
<evidence type="ECO:0000313" key="3">
    <source>
        <dbReference type="WBParaSite" id="PDA_v2.g3597.t1"/>
    </source>
</evidence>
<protein>
    <submittedName>
        <fullName evidence="3">Uncharacterized protein</fullName>
    </submittedName>
</protein>
<feature type="compositionally biased region" description="Basic and acidic residues" evidence="1">
    <location>
        <begin position="138"/>
        <end position="148"/>
    </location>
</feature>
<evidence type="ECO:0000313" key="2">
    <source>
        <dbReference type="Proteomes" id="UP000887578"/>
    </source>
</evidence>
<keyword evidence="2" id="KW-1185">Reference proteome</keyword>
<reference evidence="3" key="1">
    <citation type="submission" date="2022-11" db="UniProtKB">
        <authorList>
            <consortium name="WormBaseParasite"/>
        </authorList>
    </citation>
    <scope>IDENTIFICATION</scope>
</reference>
<dbReference type="WBParaSite" id="PDA_v2.g3597.t1">
    <property type="protein sequence ID" value="PDA_v2.g3597.t1"/>
    <property type="gene ID" value="PDA_v2.g3597"/>
</dbReference>
<evidence type="ECO:0000256" key="1">
    <source>
        <dbReference type="SAM" id="MobiDB-lite"/>
    </source>
</evidence>
<dbReference type="Proteomes" id="UP000887578">
    <property type="component" value="Unplaced"/>
</dbReference>
<proteinExistence type="predicted"/>
<dbReference type="AlphaFoldDB" id="A0A914QK63"/>
<sequence>MFKQQTDCSPNGEILFEYPDILIIRKAMDRMTEAVSMAEIRSYYGGTNIYAPFAGMHLMQTTNLPALSHHIVDKKIKTDEPFRRSLDIYLTLLCTEFTERFYLDYKWKPRAAEKQEEAAEEKQQRTATLEVQEEEEKQQDTAKLKSEEDGVVTVEMKHVE</sequence>
<accession>A0A914QK63</accession>
<feature type="region of interest" description="Disordered" evidence="1">
    <location>
        <begin position="113"/>
        <end position="160"/>
    </location>
</feature>
<organism evidence="2 3">
    <name type="scientific">Panagrolaimus davidi</name>
    <dbReference type="NCBI Taxonomy" id="227884"/>
    <lineage>
        <taxon>Eukaryota</taxon>
        <taxon>Metazoa</taxon>
        <taxon>Ecdysozoa</taxon>
        <taxon>Nematoda</taxon>
        <taxon>Chromadorea</taxon>
        <taxon>Rhabditida</taxon>
        <taxon>Tylenchina</taxon>
        <taxon>Panagrolaimomorpha</taxon>
        <taxon>Panagrolaimoidea</taxon>
        <taxon>Panagrolaimidae</taxon>
        <taxon>Panagrolaimus</taxon>
    </lineage>
</organism>